<organism evidence="3">
    <name type="scientific">freshwater metagenome</name>
    <dbReference type="NCBI Taxonomy" id="449393"/>
    <lineage>
        <taxon>unclassified sequences</taxon>
        <taxon>metagenomes</taxon>
        <taxon>ecological metagenomes</taxon>
    </lineage>
</organism>
<comment type="similarity">
    <text evidence="1">Belongs to the AHA1 family.</text>
</comment>
<dbReference type="EMBL" id="CAFBMK010000225">
    <property type="protein sequence ID" value="CAB4938951.1"/>
    <property type="molecule type" value="Genomic_DNA"/>
</dbReference>
<gene>
    <name evidence="3" type="ORF">UFOPK3564_02824</name>
</gene>
<reference evidence="3" key="1">
    <citation type="submission" date="2020-05" db="EMBL/GenBank/DDBJ databases">
        <authorList>
            <person name="Chiriac C."/>
            <person name="Salcher M."/>
            <person name="Ghai R."/>
            <person name="Kavagutti S V."/>
        </authorList>
    </citation>
    <scope>NUCLEOTIDE SEQUENCE</scope>
</reference>
<evidence type="ECO:0000313" key="3">
    <source>
        <dbReference type="EMBL" id="CAB4938951.1"/>
    </source>
</evidence>
<dbReference type="Pfam" id="PF08327">
    <property type="entry name" value="AHSA1"/>
    <property type="match status" value="1"/>
</dbReference>
<feature type="domain" description="Activator of Hsp90 ATPase homologue 1/2-like C-terminal" evidence="2">
    <location>
        <begin position="36"/>
        <end position="144"/>
    </location>
</feature>
<sequence length="208" mass="22027">MVEVTGQIEAVRREVGRQRADGADRRVLTLTQDLPASPDELWAALTTPDRLAAWFLPVSGTLREGGRFQLEGNAGGTIESCVPPSSLAVTWELGDATGRVLVTVGPAGDGARLRLEHHVDADDATWADYGPGATGVGWDLSLLGLVLHLSPEAAESWDGDDDGRWFVELSGEAWHAADVAGGADTREARARANRTIEAYVAGEDEDGG</sequence>
<evidence type="ECO:0000256" key="1">
    <source>
        <dbReference type="ARBA" id="ARBA00006817"/>
    </source>
</evidence>
<name>A0A6J7J7T7_9ZZZZ</name>
<dbReference type="Gene3D" id="3.30.530.20">
    <property type="match status" value="1"/>
</dbReference>
<protein>
    <submittedName>
        <fullName evidence="3">Unannotated protein</fullName>
    </submittedName>
</protein>
<dbReference type="AlphaFoldDB" id="A0A6J7J7T7"/>
<dbReference type="InterPro" id="IPR013538">
    <property type="entry name" value="ASHA1/2-like_C"/>
</dbReference>
<dbReference type="SUPFAM" id="SSF55961">
    <property type="entry name" value="Bet v1-like"/>
    <property type="match status" value="1"/>
</dbReference>
<dbReference type="InterPro" id="IPR023393">
    <property type="entry name" value="START-like_dom_sf"/>
</dbReference>
<proteinExistence type="inferred from homology"/>
<evidence type="ECO:0000259" key="2">
    <source>
        <dbReference type="Pfam" id="PF08327"/>
    </source>
</evidence>
<accession>A0A6J7J7T7</accession>